<keyword evidence="1" id="KW-0472">Membrane</keyword>
<dbReference type="RefSeq" id="WP_344145148.1">
    <property type="nucleotide sequence ID" value="NZ_BAAAQI010000012.1"/>
</dbReference>
<dbReference type="Proteomes" id="UP001595858">
    <property type="component" value="Unassembled WGS sequence"/>
</dbReference>
<comment type="caution">
    <text evidence="2">The sequence shown here is derived from an EMBL/GenBank/DDBJ whole genome shotgun (WGS) entry which is preliminary data.</text>
</comment>
<keyword evidence="3" id="KW-1185">Reference proteome</keyword>
<proteinExistence type="predicted"/>
<evidence type="ECO:0000256" key="1">
    <source>
        <dbReference type="SAM" id="Phobius"/>
    </source>
</evidence>
<feature type="transmembrane region" description="Helical" evidence="1">
    <location>
        <begin position="55"/>
        <end position="75"/>
    </location>
</feature>
<sequence>MSLIVYILWTVVLVLIAILFVVNCIHWQRVQKASMLLPFLVRKYDRMKGGAGDQVSRFGVTGIALFFVGLLIYSINREYFGF</sequence>
<reference evidence="3" key="1">
    <citation type="journal article" date="2019" name="Int. J. Syst. Evol. Microbiol.">
        <title>The Global Catalogue of Microorganisms (GCM) 10K type strain sequencing project: providing services to taxonomists for standard genome sequencing and annotation.</title>
        <authorList>
            <consortium name="The Broad Institute Genomics Platform"/>
            <consortium name="The Broad Institute Genome Sequencing Center for Infectious Disease"/>
            <person name="Wu L."/>
            <person name="Ma J."/>
        </authorList>
    </citation>
    <scope>NUCLEOTIDE SEQUENCE [LARGE SCALE GENOMIC DNA]</scope>
    <source>
        <strain evidence="3">CGMCC 4.7304</strain>
    </source>
</reference>
<keyword evidence="1" id="KW-0812">Transmembrane</keyword>
<feature type="transmembrane region" description="Helical" evidence="1">
    <location>
        <begin position="6"/>
        <end position="25"/>
    </location>
</feature>
<dbReference type="EMBL" id="JBHSIY010000015">
    <property type="protein sequence ID" value="MFC4868593.1"/>
    <property type="molecule type" value="Genomic_DNA"/>
</dbReference>
<name>A0ABV9SNL7_9ACTN</name>
<keyword evidence="1" id="KW-1133">Transmembrane helix</keyword>
<evidence type="ECO:0000313" key="2">
    <source>
        <dbReference type="EMBL" id="MFC4868593.1"/>
    </source>
</evidence>
<evidence type="ECO:0000313" key="3">
    <source>
        <dbReference type="Proteomes" id="UP001595858"/>
    </source>
</evidence>
<gene>
    <name evidence="2" type="ORF">ACFPCZ_18315</name>
</gene>
<organism evidence="2 3">
    <name type="scientific">Streptomonospora arabica</name>
    <dbReference type="NCBI Taxonomy" id="412417"/>
    <lineage>
        <taxon>Bacteria</taxon>
        <taxon>Bacillati</taxon>
        <taxon>Actinomycetota</taxon>
        <taxon>Actinomycetes</taxon>
        <taxon>Streptosporangiales</taxon>
        <taxon>Nocardiopsidaceae</taxon>
        <taxon>Streptomonospora</taxon>
    </lineage>
</organism>
<accession>A0ABV9SNL7</accession>
<protein>
    <submittedName>
        <fullName evidence="2">Uncharacterized protein</fullName>
    </submittedName>
</protein>